<dbReference type="EMBL" id="CP002400">
    <property type="protein sequence ID" value="ADU27047.1"/>
    <property type="molecule type" value="Genomic_DNA"/>
</dbReference>
<evidence type="ECO:0000259" key="2">
    <source>
        <dbReference type="PROSITE" id="PS50937"/>
    </source>
</evidence>
<dbReference type="InterPro" id="IPR000551">
    <property type="entry name" value="MerR-type_HTH_dom"/>
</dbReference>
<keyword evidence="4" id="KW-1185">Reference proteome</keyword>
<dbReference type="InterPro" id="IPR047057">
    <property type="entry name" value="MerR_fam"/>
</dbReference>
<dbReference type="PANTHER" id="PTHR30204:SF98">
    <property type="entry name" value="HTH-TYPE TRANSCRIPTIONAL REGULATOR ADHR"/>
    <property type="match status" value="1"/>
</dbReference>
<dbReference type="KEGG" id="eha:Ethha_1511"/>
<dbReference type="Gene3D" id="1.10.1660.10">
    <property type="match status" value="1"/>
</dbReference>
<reference evidence="3 4" key="1">
    <citation type="submission" date="2010-12" db="EMBL/GenBank/DDBJ databases">
        <title>Complete sequence of Ethanoligenens harbinense YUAN-3.</title>
        <authorList>
            <person name="Lucas S."/>
            <person name="Copeland A."/>
            <person name="Lapidus A."/>
            <person name="Cheng J.-F."/>
            <person name="Bruce D."/>
            <person name="Goodwin L."/>
            <person name="Pitluck S."/>
            <person name="Chertkov O."/>
            <person name="Misra M."/>
            <person name="Detter J.C."/>
            <person name="Han C."/>
            <person name="Tapia R."/>
            <person name="Land M."/>
            <person name="Hauser L."/>
            <person name="Jeffries C."/>
            <person name="Kyrpides N."/>
            <person name="Ivanova N."/>
            <person name="Mikhailova N."/>
            <person name="Wang A."/>
            <person name="Mouttaki H."/>
            <person name="He Z."/>
            <person name="Zhou J."/>
            <person name="Hemme C.L."/>
            <person name="Woyke T."/>
        </authorList>
    </citation>
    <scope>NUCLEOTIDE SEQUENCE [LARGE SCALE GENOMIC DNA]</scope>
    <source>
        <strain evidence="4">DSM 18485 / JCM 12961 / CGMCC 1.5033 / YUAN-3</strain>
    </source>
</reference>
<dbReference type="SUPFAM" id="SSF46955">
    <property type="entry name" value="Putative DNA-binding domain"/>
    <property type="match status" value="1"/>
</dbReference>
<dbReference type="PRINTS" id="PR00040">
    <property type="entry name" value="HTHMERR"/>
</dbReference>
<dbReference type="GO" id="GO:0003700">
    <property type="term" value="F:DNA-binding transcription factor activity"/>
    <property type="evidence" value="ECO:0007669"/>
    <property type="project" value="InterPro"/>
</dbReference>
<evidence type="ECO:0000256" key="1">
    <source>
        <dbReference type="ARBA" id="ARBA00023125"/>
    </source>
</evidence>
<dbReference type="HOGENOM" id="CLU_060077_8_3_9"/>
<evidence type="ECO:0000313" key="3">
    <source>
        <dbReference type="EMBL" id="ADU27047.1"/>
    </source>
</evidence>
<dbReference type="SMART" id="SM00422">
    <property type="entry name" value="HTH_MERR"/>
    <property type="match status" value="1"/>
</dbReference>
<dbReference type="RefSeq" id="WP_013485402.1">
    <property type="nucleotide sequence ID" value="NC_014828.1"/>
</dbReference>
<dbReference type="GO" id="GO:0003677">
    <property type="term" value="F:DNA binding"/>
    <property type="evidence" value="ECO:0007669"/>
    <property type="project" value="UniProtKB-KW"/>
</dbReference>
<proteinExistence type="predicted"/>
<dbReference type="PANTHER" id="PTHR30204">
    <property type="entry name" value="REDOX-CYCLING DRUG-SENSING TRANSCRIPTIONAL ACTIVATOR SOXR"/>
    <property type="match status" value="1"/>
</dbReference>
<dbReference type="CDD" id="cd01109">
    <property type="entry name" value="HTH_YyaN"/>
    <property type="match status" value="1"/>
</dbReference>
<gene>
    <name evidence="3" type="ordered locus">Ethha_1511</name>
</gene>
<evidence type="ECO:0000313" key="4">
    <source>
        <dbReference type="Proteomes" id="UP000001551"/>
    </source>
</evidence>
<dbReference type="InterPro" id="IPR009061">
    <property type="entry name" value="DNA-bd_dom_put_sf"/>
</dbReference>
<dbReference type="eggNOG" id="COG0789">
    <property type="taxonomic scope" value="Bacteria"/>
</dbReference>
<dbReference type="STRING" id="663278.Ethha_1511"/>
<organism evidence="3 4">
    <name type="scientific">Ethanoligenens harbinense (strain DSM 18485 / JCM 12961 / CGMCC 1.5033 / YUAN-3)</name>
    <dbReference type="NCBI Taxonomy" id="663278"/>
    <lineage>
        <taxon>Bacteria</taxon>
        <taxon>Bacillati</taxon>
        <taxon>Bacillota</taxon>
        <taxon>Clostridia</taxon>
        <taxon>Eubacteriales</taxon>
        <taxon>Oscillospiraceae</taxon>
        <taxon>Ethanoligenens</taxon>
    </lineage>
</organism>
<protein>
    <submittedName>
        <fullName evidence="3">Transcriptional regulator, MerR family</fullName>
    </submittedName>
</protein>
<accession>E6U7M4</accession>
<keyword evidence="1" id="KW-0238">DNA-binding</keyword>
<dbReference type="PROSITE" id="PS50937">
    <property type="entry name" value="HTH_MERR_2"/>
    <property type="match status" value="1"/>
</dbReference>
<name>E6U7M4_ETHHY</name>
<dbReference type="AlphaFoldDB" id="E6U7M4"/>
<sequence>MDYSIGSFSKITGLSIDTLRYYEKERLIQVSRDVSGRRKYTDTDTRWIAFIKRLKETGMPIREIRKYADLRYQGDATMQERLQMLQAHRAYILSEKEKWDANLAHLDAKIQTYQEQIAQLYPPATDNTEKK</sequence>
<dbReference type="Proteomes" id="UP000001551">
    <property type="component" value="Chromosome"/>
</dbReference>
<feature type="domain" description="HTH merR-type" evidence="2">
    <location>
        <begin position="1"/>
        <end position="70"/>
    </location>
</feature>
<dbReference type="Pfam" id="PF13411">
    <property type="entry name" value="MerR_1"/>
    <property type="match status" value="1"/>
</dbReference>